<feature type="signal peptide" evidence="2">
    <location>
        <begin position="1"/>
        <end position="37"/>
    </location>
</feature>
<name>A0A918GVD9_STRGD</name>
<reference evidence="3" key="2">
    <citation type="submission" date="2020-09" db="EMBL/GenBank/DDBJ databases">
        <authorList>
            <person name="Sun Q."/>
            <person name="Ohkuma M."/>
        </authorList>
    </citation>
    <scope>NUCLEOTIDE SEQUENCE</scope>
    <source>
        <strain evidence="3">JCM 4234</strain>
    </source>
</reference>
<proteinExistence type="predicted"/>
<accession>A0A918GVD9</accession>
<evidence type="ECO:0000313" key="4">
    <source>
        <dbReference type="Proteomes" id="UP000653493"/>
    </source>
</evidence>
<dbReference type="AlphaFoldDB" id="A0A918GVD9"/>
<evidence type="ECO:0000256" key="2">
    <source>
        <dbReference type="SAM" id="SignalP"/>
    </source>
</evidence>
<organism evidence="3 4">
    <name type="scientific">Streptomyces griseoviridis</name>
    <dbReference type="NCBI Taxonomy" id="45398"/>
    <lineage>
        <taxon>Bacteria</taxon>
        <taxon>Bacillati</taxon>
        <taxon>Actinomycetota</taxon>
        <taxon>Actinomycetes</taxon>
        <taxon>Kitasatosporales</taxon>
        <taxon>Streptomycetaceae</taxon>
        <taxon>Streptomyces</taxon>
    </lineage>
</organism>
<protein>
    <recommendedName>
        <fullName evidence="5">Secreted protein</fullName>
    </recommendedName>
</protein>
<evidence type="ECO:0000313" key="3">
    <source>
        <dbReference type="EMBL" id="GGS69490.1"/>
    </source>
</evidence>
<evidence type="ECO:0000256" key="1">
    <source>
        <dbReference type="SAM" id="MobiDB-lite"/>
    </source>
</evidence>
<dbReference type="EMBL" id="BMSL01000039">
    <property type="protein sequence ID" value="GGS69490.1"/>
    <property type="molecule type" value="Genomic_DNA"/>
</dbReference>
<feature type="chain" id="PRO_5037725248" description="Secreted protein" evidence="2">
    <location>
        <begin position="38"/>
        <end position="187"/>
    </location>
</feature>
<feature type="region of interest" description="Disordered" evidence="1">
    <location>
        <begin position="70"/>
        <end position="99"/>
    </location>
</feature>
<reference evidence="3" key="1">
    <citation type="journal article" date="2014" name="Int. J. Syst. Evol. Microbiol.">
        <title>Complete genome sequence of Corynebacterium casei LMG S-19264T (=DSM 44701T), isolated from a smear-ripened cheese.</title>
        <authorList>
            <consortium name="US DOE Joint Genome Institute (JGI-PGF)"/>
            <person name="Walter F."/>
            <person name="Albersmeier A."/>
            <person name="Kalinowski J."/>
            <person name="Ruckert C."/>
        </authorList>
    </citation>
    <scope>NUCLEOTIDE SEQUENCE</scope>
    <source>
        <strain evidence="3">JCM 4234</strain>
    </source>
</reference>
<comment type="caution">
    <text evidence="3">The sequence shown here is derived from an EMBL/GenBank/DDBJ whole genome shotgun (WGS) entry which is preliminary data.</text>
</comment>
<keyword evidence="4" id="KW-1185">Reference proteome</keyword>
<gene>
    <name evidence="3" type="ORF">GCM10010238_67640</name>
</gene>
<sequence length="187" mass="19473">MTYGMSNTRKRLKAHLLLAASAVLVMGAAVGCSDSDAAETEAEGSSSAAAGSGYQQALDYAQCMRENGVEDYQDPEQGGDGRVLINPGNADDPDSQAAQEACRDKMPQGVGQDARGGDVDSAKVQAWAKCMRENGVPKFPDPEVEGGQIKINIDALGMDPSDARMQKASAACQDKSPGGSLIFEVGE</sequence>
<keyword evidence="2" id="KW-0732">Signal</keyword>
<dbReference type="Proteomes" id="UP000653493">
    <property type="component" value="Unassembled WGS sequence"/>
</dbReference>
<evidence type="ECO:0008006" key="5">
    <source>
        <dbReference type="Google" id="ProtNLM"/>
    </source>
</evidence>